<dbReference type="STRING" id="867904.Metho_0738"/>
<evidence type="ECO:0000259" key="3">
    <source>
        <dbReference type="PROSITE" id="PS01031"/>
    </source>
</evidence>
<sequence>MKFGLTGWTPVRTARWDPFDEMRQMQQQLNSMFKDMTMGDRWTEADTLAPLVDVQDRGDKLLVTADLPGVDKQNVNIDVQENLISISAKSGTETESEEEGYMRRERTYKMFSRTLTLPEAVTSEGAKAKLENGVLTVELPKLQIEEKKKILIE</sequence>
<dbReference type="GeneID" id="14407951"/>
<dbReference type="InterPro" id="IPR007052">
    <property type="entry name" value="CS_dom"/>
</dbReference>
<evidence type="ECO:0000256" key="2">
    <source>
        <dbReference type="RuleBase" id="RU003616"/>
    </source>
</evidence>
<protein>
    <submittedName>
        <fullName evidence="5">Molecular chaperone (Small heat shock protein)</fullName>
    </submittedName>
</protein>
<comment type="similarity">
    <text evidence="1 2">Belongs to the small heat shock protein (HSP20) family.</text>
</comment>
<dbReference type="PANTHER" id="PTHR11527">
    <property type="entry name" value="HEAT-SHOCK PROTEIN 20 FAMILY MEMBER"/>
    <property type="match status" value="1"/>
</dbReference>
<evidence type="ECO:0000256" key="1">
    <source>
        <dbReference type="PROSITE-ProRule" id="PRU00285"/>
    </source>
</evidence>
<dbReference type="InterPro" id="IPR031107">
    <property type="entry name" value="Small_HSP"/>
</dbReference>
<reference evidence="6" key="1">
    <citation type="submission" date="2012-02" db="EMBL/GenBank/DDBJ databases">
        <title>Complete sequence of chromosome of Methanomethylovorans hollandica DSM 15978.</title>
        <authorList>
            <person name="Lucas S."/>
            <person name="Copeland A."/>
            <person name="Lapidus A."/>
            <person name="Glavina del Rio T."/>
            <person name="Dalin E."/>
            <person name="Tice H."/>
            <person name="Bruce D."/>
            <person name="Goodwin L."/>
            <person name="Pitluck S."/>
            <person name="Peters L."/>
            <person name="Mikhailova N."/>
            <person name="Held B."/>
            <person name="Kyrpides N."/>
            <person name="Mavromatis K."/>
            <person name="Ivanova N."/>
            <person name="Brettin T."/>
            <person name="Detter J.C."/>
            <person name="Han C."/>
            <person name="Larimer F."/>
            <person name="Land M."/>
            <person name="Hauser L."/>
            <person name="Markowitz V."/>
            <person name="Cheng J.-F."/>
            <person name="Hugenholtz P."/>
            <person name="Woyke T."/>
            <person name="Wu D."/>
            <person name="Spring S."/>
            <person name="Schroeder M."/>
            <person name="Brambilla E."/>
            <person name="Klenk H.-P."/>
            <person name="Eisen J.A."/>
        </authorList>
    </citation>
    <scope>NUCLEOTIDE SEQUENCE [LARGE SCALE GENOMIC DNA]</scope>
    <source>
        <strain evidence="6">DSM 15978 / NBRC 107637 / DMS1</strain>
    </source>
</reference>
<dbReference type="RefSeq" id="WP_015324156.1">
    <property type="nucleotide sequence ID" value="NC_019977.1"/>
</dbReference>
<dbReference type="InterPro" id="IPR002068">
    <property type="entry name" value="A-crystallin/Hsp20_dom"/>
</dbReference>
<dbReference type="KEGG" id="mhz:Metho_0738"/>
<feature type="domain" description="SHSP" evidence="3">
    <location>
        <begin position="42"/>
        <end position="153"/>
    </location>
</feature>
<dbReference type="HOGENOM" id="CLU_046737_12_4_2"/>
<dbReference type="Proteomes" id="UP000010866">
    <property type="component" value="Chromosome"/>
</dbReference>
<evidence type="ECO:0000313" key="5">
    <source>
        <dbReference type="EMBL" id="AGB48988.1"/>
    </source>
</evidence>
<dbReference type="SUPFAM" id="SSF49764">
    <property type="entry name" value="HSP20-like chaperones"/>
    <property type="match status" value="1"/>
</dbReference>
<name>L0KY31_METHD</name>
<keyword evidence="5" id="KW-0346">Stress response</keyword>
<dbReference type="PROSITE" id="PS01031">
    <property type="entry name" value="SHSP"/>
    <property type="match status" value="1"/>
</dbReference>
<evidence type="ECO:0000259" key="4">
    <source>
        <dbReference type="PROSITE" id="PS51203"/>
    </source>
</evidence>
<dbReference type="InterPro" id="IPR008978">
    <property type="entry name" value="HSP20-like_chaperone"/>
</dbReference>
<dbReference type="FunFam" id="2.60.40.790:FF:000072">
    <property type="entry name" value="Small heat shock protein HSP16.5"/>
    <property type="match status" value="1"/>
</dbReference>
<organism evidence="5 6">
    <name type="scientific">Methanomethylovorans hollandica (strain DSM 15978 / NBRC 107637 / DMS1)</name>
    <dbReference type="NCBI Taxonomy" id="867904"/>
    <lineage>
        <taxon>Archaea</taxon>
        <taxon>Methanobacteriati</taxon>
        <taxon>Methanobacteriota</taxon>
        <taxon>Stenosarchaea group</taxon>
        <taxon>Methanomicrobia</taxon>
        <taxon>Methanosarcinales</taxon>
        <taxon>Methanosarcinaceae</taxon>
        <taxon>Methanomethylovorans</taxon>
    </lineage>
</organism>
<accession>L0KY31</accession>
<dbReference type="AlphaFoldDB" id="L0KY31"/>
<dbReference type="EMBL" id="CP003362">
    <property type="protein sequence ID" value="AGB48988.1"/>
    <property type="molecule type" value="Genomic_DNA"/>
</dbReference>
<dbReference type="Gene3D" id="2.60.40.790">
    <property type="match status" value="1"/>
</dbReference>
<evidence type="ECO:0000313" key="6">
    <source>
        <dbReference type="Proteomes" id="UP000010866"/>
    </source>
</evidence>
<dbReference type="PROSITE" id="PS51203">
    <property type="entry name" value="CS"/>
    <property type="match status" value="1"/>
</dbReference>
<dbReference type="OrthoDB" id="198277at2157"/>
<proteinExistence type="inferred from homology"/>
<keyword evidence="6" id="KW-1185">Reference proteome</keyword>
<gene>
    <name evidence="5" type="ordered locus">Metho_0738</name>
</gene>
<dbReference type="CDD" id="cd06464">
    <property type="entry name" value="ACD_sHsps-like"/>
    <property type="match status" value="1"/>
</dbReference>
<feature type="domain" description="CS" evidence="4">
    <location>
        <begin position="47"/>
        <end position="152"/>
    </location>
</feature>
<dbReference type="Pfam" id="PF00011">
    <property type="entry name" value="HSP20"/>
    <property type="match status" value="1"/>
</dbReference>